<comment type="caution">
    <text evidence="1">The sequence shown here is derived from an EMBL/GenBank/DDBJ whole genome shotgun (WGS) entry which is preliminary data.</text>
</comment>
<gene>
    <name evidence="1" type="ORF">A2713_00890</name>
</gene>
<proteinExistence type="predicted"/>
<accession>A0A1F4UPP4</accession>
<evidence type="ECO:0000313" key="2">
    <source>
        <dbReference type="Proteomes" id="UP000176444"/>
    </source>
</evidence>
<evidence type="ECO:0000313" key="1">
    <source>
        <dbReference type="EMBL" id="OGC46925.1"/>
    </source>
</evidence>
<protein>
    <submittedName>
        <fullName evidence="1">Uncharacterized protein</fullName>
    </submittedName>
</protein>
<dbReference type="EMBL" id="MEUX01000026">
    <property type="protein sequence ID" value="OGC46925.1"/>
    <property type="molecule type" value="Genomic_DNA"/>
</dbReference>
<dbReference type="AlphaFoldDB" id="A0A1F4UPP4"/>
<sequence length="273" mass="30253">MIREGQIAFNSSVFSLFDIPFGYLSVVKEGDKVKAGEQLIVLDKKSETVFIEGFGEIIVKKDDIVKPGDVLCKHKGILKSENMKSEVNGTVLSINDNVIEIKIYNAETQLLDSQTQSTFNSIVKKVEQGKILLSFSAIQLNLLISKGVSSIGNFSYNSQQELSKMAKPKGKDIDMFSESIIVTSHSTIDLYPKLSALGVNGLIVNSVDYEIYDKASVLEVPLGVISGFGDLLEDETLVKWFKSIEGQKVWFDATFNRLVVPSDKCPLWIKTKI</sequence>
<reference evidence="1 2" key="1">
    <citation type="journal article" date="2016" name="Nat. Commun.">
        <title>Thousands of microbial genomes shed light on interconnected biogeochemical processes in an aquifer system.</title>
        <authorList>
            <person name="Anantharaman K."/>
            <person name="Brown C.T."/>
            <person name="Hug L.A."/>
            <person name="Sharon I."/>
            <person name="Castelle C.J."/>
            <person name="Probst A.J."/>
            <person name="Thomas B.C."/>
            <person name="Singh A."/>
            <person name="Wilkins M.J."/>
            <person name="Karaoz U."/>
            <person name="Brodie E.L."/>
            <person name="Williams K.H."/>
            <person name="Hubbard S.S."/>
            <person name="Banfield J.F."/>
        </authorList>
    </citation>
    <scope>NUCLEOTIDE SEQUENCE [LARGE SCALE GENOMIC DNA]</scope>
</reference>
<dbReference type="Proteomes" id="UP000176444">
    <property type="component" value="Unassembled WGS sequence"/>
</dbReference>
<organism evidence="1 2">
    <name type="scientific">candidate division WWE3 bacterium RIFCSPHIGHO2_01_FULL_35_17</name>
    <dbReference type="NCBI Taxonomy" id="1802614"/>
    <lineage>
        <taxon>Bacteria</taxon>
        <taxon>Katanobacteria</taxon>
    </lineage>
</organism>
<name>A0A1F4UPP4_UNCKA</name>